<sequence length="156" mass="17177">MEKRKLVSRILAGTLSVLGFAGCDGSGGNEDMYGCPIVDFQVKGTVLSEEDVPLEGIRVVVRTAWDNADDNADTVYTNAKGEFKSHELSTVAIDQQKVYFDDTDGENKGGAFKSDSIALEKMDKKQLKKGNGWFEGQFEYTAPVVKLSKEEKKPEE</sequence>
<name>R9I552_9BACT</name>
<evidence type="ECO:0000313" key="4">
    <source>
        <dbReference type="Proteomes" id="UP000310760"/>
    </source>
</evidence>
<dbReference type="EMBL" id="ASSP01000018">
    <property type="protein sequence ID" value="EOS11236.1"/>
    <property type="molecule type" value="Genomic_DNA"/>
</dbReference>
<dbReference type="Proteomes" id="UP000310760">
    <property type="component" value="Unassembled WGS sequence"/>
</dbReference>
<dbReference type="RefSeq" id="WP_016277278.1">
    <property type="nucleotide sequence ID" value="NZ_CAONFL010000009.1"/>
</dbReference>
<organism evidence="1 3">
    <name type="scientific">Phocaeicola sartorii</name>
    <dbReference type="NCBI Taxonomy" id="671267"/>
    <lineage>
        <taxon>Bacteria</taxon>
        <taxon>Pseudomonadati</taxon>
        <taxon>Bacteroidota</taxon>
        <taxon>Bacteroidia</taxon>
        <taxon>Bacteroidales</taxon>
        <taxon>Bacteroidaceae</taxon>
        <taxon>Phocaeicola</taxon>
    </lineage>
</organism>
<dbReference type="PATRIC" id="fig|1235788.3.peg.3020"/>
<reference evidence="1 3" key="1">
    <citation type="submission" date="2013-04" db="EMBL/GenBank/DDBJ databases">
        <title>The Genome Sequence of Bacteroides massiliensis dnLKV3.</title>
        <authorList>
            <consortium name="The Broad Institute Genomics Platform"/>
            <consortium name="The Broad Institute Genome Sequencing Center for Infectious Disease"/>
            <person name="Earl A."/>
            <person name="Xavier R."/>
            <person name="Kuhn K."/>
            <person name="Stappenbeck T."/>
            <person name="Walker B."/>
            <person name="Young S."/>
            <person name="Zeng Q."/>
            <person name="Gargeya S."/>
            <person name="Fitzgerald M."/>
            <person name="Haas B."/>
            <person name="Abouelleil A."/>
            <person name="Allen A.W."/>
            <person name="Alvarado L."/>
            <person name="Arachchi H.M."/>
            <person name="Berlin A.M."/>
            <person name="Chapman S.B."/>
            <person name="Gainer-Dewar J."/>
            <person name="Goldberg J."/>
            <person name="Griggs A."/>
            <person name="Gujja S."/>
            <person name="Hansen M."/>
            <person name="Howarth C."/>
            <person name="Imamovic A."/>
            <person name="Ireland A."/>
            <person name="Larimer J."/>
            <person name="McCowan C."/>
            <person name="Murphy C."/>
            <person name="Pearson M."/>
            <person name="Poon T.W."/>
            <person name="Priest M."/>
            <person name="Roberts A."/>
            <person name="Saif S."/>
            <person name="Shea T."/>
            <person name="Sisk P."/>
            <person name="Sykes S."/>
            <person name="Wortman J."/>
            <person name="Nusbaum C."/>
            <person name="Birren B."/>
        </authorList>
    </citation>
    <scope>NUCLEOTIDE SEQUENCE [LARGE SCALE GENOMIC DNA]</scope>
    <source>
        <strain evidence="3">dnLKV3</strain>
        <strain evidence="1">DnLKV3</strain>
    </source>
</reference>
<evidence type="ECO:0008006" key="5">
    <source>
        <dbReference type="Google" id="ProtNLM"/>
    </source>
</evidence>
<dbReference type="InterPro" id="IPR026403">
    <property type="entry name" value="Lipo_with_rSAM"/>
</dbReference>
<dbReference type="PROSITE" id="PS51257">
    <property type="entry name" value="PROKAR_LIPOPROTEIN"/>
    <property type="match status" value="1"/>
</dbReference>
<evidence type="ECO:0000313" key="2">
    <source>
        <dbReference type="EMBL" id="TGY70312.1"/>
    </source>
</evidence>
<dbReference type="Proteomes" id="UP000014200">
    <property type="component" value="Unassembled WGS sequence"/>
</dbReference>
<proteinExistence type="predicted"/>
<comment type="caution">
    <text evidence="1">The sequence shown here is derived from an EMBL/GenBank/DDBJ whole genome shotgun (WGS) entry which is preliminary data.</text>
</comment>
<keyword evidence="3" id="KW-1185">Reference proteome</keyword>
<dbReference type="NCBIfam" id="TIGR04134">
    <property type="entry name" value="lipo_with_rSAM"/>
    <property type="match status" value="1"/>
</dbReference>
<dbReference type="AlphaFoldDB" id="R9I552"/>
<evidence type="ECO:0000313" key="1">
    <source>
        <dbReference type="EMBL" id="EOS11236.1"/>
    </source>
</evidence>
<reference evidence="2 4" key="2">
    <citation type="submission" date="2019-04" db="EMBL/GenBank/DDBJ databases">
        <title>Microbes associate with the intestines of laboratory mice.</title>
        <authorList>
            <person name="Navarre W."/>
            <person name="Wong E."/>
            <person name="Huang K."/>
            <person name="Tropini C."/>
            <person name="Ng K."/>
            <person name="Yu B."/>
        </authorList>
    </citation>
    <scope>NUCLEOTIDE SEQUENCE [LARGE SCALE GENOMIC DNA]</scope>
    <source>
        <strain evidence="2 4">NM22_B1</strain>
    </source>
</reference>
<evidence type="ECO:0000313" key="3">
    <source>
        <dbReference type="Proteomes" id="UP000014200"/>
    </source>
</evidence>
<dbReference type="HOGENOM" id="CLU_140172_0_0_10"/>
<protein>
    <recommendedName>
        <fullName evidence="5">Lipoprotein</fullName>
    </recommendedName>
</protein>
<dbReference type="STRING" id="1235788.C802_02948"/>
<dbReference type="EMBL" id="SRYJ01000020">
    <property type="protein sequence ID" value="TGY70312.1"/>
    <property type="molecule type" value="Genomic_DNA"/>
</dbReference>
<dbReference type="OrthoDB" id="1095310at2"/>
<gene>
    <name evidence="1" type="ORF">C802_02948</name>
    <name evidence="2" type="ORF">E5339_10420</name>
</gene>
<accession>R9I552</accession>
<dbReference type="GeneID" id="82152062"/>